<dbReference type="PANTHER" id="PTHR36115">
    <property type="entry name" value="PROLINE-RICH ANTIGEN HOMOLOG-RELATED"/>
    <property type="match status" value="1"/>
</dbReference>
<evidence type="ECO:0000256" key="7">
    <source>
        <dbReference type="SAM" id="Phobius"/>
    </source>
</evidence>
<evidence type="ECO:0000313" key="10">
    <source>
        <dbReference type="Proteomes" id="UP000670475"/>
    </source>
</evidence>
<keyword evidence="4 7" id="KW-1133">Transmembrane helix</keyword>
<keyword evidence="3 7" id="KW-0812">Transmembrane</keyword>
<feature type="region of interest" description="Disordered" evidence="6">
    <location>
        <begin position="1"/>
        <end position="57"/>
    </location>
</feature>
<evidence type="ECO:0000259" key="8">
    <source>
        <dbReference type="Pfam" id="PF06271"/>
    </source>
</evidence>
<dbReference type="Pfam" id="PF06271">
    <property type="entry name" value="RDD"/>
    <property type="match status" value="1"/>
</dbReference>
<evidence type="ECO:0000256" key="1">
    <source>
        <dbReference type="ARBA" id="ARBA00004651"/>
    </source>
</evidence>
<evidence type="ECO:0000256" key="5">
    <source>
        <dbReference type="ARBA" id="ARBA00023136"/>
    </source>
</evidence>
<evidence type="ECO:0000256" key="6">
    <source>
        <dbReference type="SAM" id="MobiDB-lite"/>
    </source>
</evidence>
<dbReference type="PANTHER" id="PTHR36115:SF4">
    <property type="entry name" value="MEMBRANE PROTEIN"/>
    <property type="match status" value="1"/>
</dbReference>
<dbReference type="GO" id="GO:0005886">
    <property type="term" value="C:plasma membrane"/>
    <property type="evidence" value="ECO:0007669"/>
    <property type="project" value="UniProtKB-SubCell"/>
</dbReference>
<keyword evidence="10" id="KW-1185">Reference proteome</keyword>
<feature type="compositionally biased region" description="Pro residues" evidence="6">
    <location>
        <begin position="1"/>
        <end position="10"/>
    </location>
</feature>
<feature type="transmembrane region" description="Helical" evidence="7">
    <location>
        <begin position="195"/>
        <end position="218"/>
    </location>
</feature>
<name>A0A940RZ82_9ACTN</name>
<comment type="subcellular location">
    <subcellularLocation>
        <location evidence="1">Cell membrane</location>
        <topology evidence="1">Multi-pass membrane protein</topology>
    </subcellularLocation>
</comment>
<evidence type="ECO:0000256" key="2">
    <source>
        <dbReference type="ARBA" id="ARBA00022475"/>
    </source>
</evidence>
<evidence type="ECO:0000256" key="4">
    <source>
        <dbReference type="ARBA" id="ARBA00022989"/>
    </source>
</evidence>
<accession>A0A940RZ82</accession>
<reference evidence="9" key="1">
    <citation type="submission" date="2021-03" db="EMBL/GenBank/DDBJ databases">
        <title>Whole genome sequence of Streptomyces bomunensis MMS17-BM035.</title>
        <authorList>
            <person name="Lee J.H."/>
        </authorList>
    </citation>
    <scope>NUCLEOTIDE SEQUENCE</scope>
    <source>
        <strain evidence="9">MMS17-BM035</strain>
    </source>
</reference>
<sequence length="237" mass="24128">PYGQPPPPGAGPGEGPYGGGPQGPGDPYGGGPHDGGPYGGGGPHGGDGPYGGGGRYGGDGPYGGGPYGGGGPFRGGEPLAGMPPLASFGTRLAARIIDALIIAIPLAIISIAVNGFDFSTSNGQSEADAFGDQFSTGQQWLWALVSLVAYIGYDTWMTHTRGQTLGKRWLKLRVGLLADGALPSVGASLTRAVVLWLPALVCCFCVWWIIIAITIVASRPYKQGLHDKAAKTVVVQA</sequence>
<feature type="transmembrane region" description="Helical" evidence="7">
    <location>
        <begin position="140"/>
        <end position="158"/>
    </location>
</feature>
<dbReference type="InterPro" id="IPR051791">
    <property type="entry name" value="Pra-immunoreactive"/>
</dbReference>
<proteinExistence type="predicted"/>
<comment type="caution">
    <text evidence="9">The sequence shown here is derived from an EMBL/GenBank/DDBJ whole genome shotgun (WGS) entry which is preliminary data.</text>
</comment>
<feature type="domain" description="RDD" evidence="8">
    <location>
        <begin position="85"/>
        <end position="231"/>
    </location>
</feature>
<protein>
    <submittedName>
        <fullName evidence="9">RDD family protein</fullName>
    </submittedName>
</protein>
<feature type="transmembrane region" description="Helical" evidence="7">
    <location>
        <begin position="92"/>
        <end position="113"/>
    </location>
</feature>
<keyword evidence="5 7" id="KW-0472">Membrane</keyword>
<dbReference type="AlphaFoldDB" id="A0A940RZ82"/>
<evidence type="ECO:0000256" key="3">
    <source>
        <dbReference type="ARBA" id="ARBA00022692"/>
    </source>
</evidence>
<dbReference type="InterPro" id="IPR010432">
    <property type="entry name" value="RDD"/>
</dbReference>
<dbReference type="RefSeq" id="WP_209346248.1">
    <property type="nucleotide sequence ID" value="NZ_JAGIQL010000381.1"/>
</dbReference>
<keyword evidence="2" id="KW-1003">Cell membrane</keyword>
<dbReference type="Proteomes" id="UP000670475">
    <property type="component" value="Unassembled WGS sequence"/>
</dbReference>
<feature type="compositionally biased region" description="Gly residues" evidence="6">
    <location>
        <begin position="11"/>
        <end position="57"/>
    </location>
</feature>
<feature type="non-terminal residue" evidence="9">
    <location>
        <position position="1"/>
    </location>
</feature>
<organism evidence="9 10">
    <name type="scientific">Streptomyces montanisoli</name>
    <dbReference type="NCBI Taxonomy" id="2798581"/>
    <lineage>
        <taxon>Bacteria</taxon>
        <taxon>Bacillati</taxon>
        <taxon>Actinomycetota</taxon>
        <taxon>Actinomycetes</taxon>
        <taxon>Kitasatosporales</taxon>
        <taxon>Streptomycetaceae</taxon>
        <taxon>Streptomyces</taxon>
    </lineage>
</organism>
<gene>
    <name evidence="9" type="ORF">JFN87_33275</name>
</gene>
<evidence type="ECO:0000313" key="9">
    <source>
        <dbReference type="EMBL" id="MBP0462265.1"/>
    </source>
</evidence>
<dbReference type="EMBL" id="JAGIQL010000381">
    <property type="protein sequence ID" value="MBP0462265.1"/>
    <property type="molecule type" value="Genomic_DNA"/>
</dbReference>